<comment type="caution">
    <text evidence="2">The sequence shown here is derived from an EMBL/GenBank/DDBJ whole genome shotgun (WGS) entry which is preliminary data.</text>
</comment>
<sequence length="217" mass="24203">MTHMRAWPSRFLIYVSCLLAAGDASAQISKDTKLATCDRKESCEIHYDHLSSQDTEPFRFGGKVINKDSPRWREFRRSIQKYQSVEDCPGLQAQEGNDPAWLSFDWRAVGSTADLQVCLFRIAASLDGPSEISKWLSVFGFENLELLPLFADGHKPLDDRRPVIILSSSIKAARYLELRPNLIHTLFGISLLQGAGVIMSWDEAGSLAGANISITVE</sequence>
<accession>A0ABT3J878</accession>
<protein>
    <submittedName>
        <fullName evidence="2">Uncharacterized protein</fullName>
    </submittedName>
</protein>
<evidence type="ECO:0000256" key="1">
    <source>
        <dbReference type="SAM" id="SignalP"/>
    </source>
</evidence>
<evidence type="ECO:0000313" key="2">
    <source>
        <dbReference type="EMBL" id="MCW3783892.1"/>
    </source>
</evidence>
<feature type="chain" id="PRO_5045564146" evidence="1">
    <location>
        <begin position="27"/>
        <end position="217"/>
    </location>
</feature>
<dbReference type="EMBL" id="JAPDOG010000027">
    <property type="protein sequence ID" value="MCW3783892.1"/>
    <property type="molecule type" value="Genomic_DNA"/>
</dbReference>
<reference evidence="2 3" key="1">
    <citation type="submission" date="2022-10" db="EMBL/GenBank/DDBJ databases">
        <title>Defluviimonas sp. CAU 1641 isolated from mud.</title>
        <authorList>
            <person name="Kim W."/>
        </authorList>
    </citation>
    <scope>NUCLEOTIDE SEQUENCE [LARGE SCALE GENOMIC DNA]</scope>
    <source>
        <strain evidence="2 3">CAU 1641</strain>
    </source>
</reference>
<evidence type="ECO:0000313" key="3">
    <source>
        <dbReference type="Proteomes" id="UP001207582"/>
    </source>
</evidence>
<organism evidence="2 3">
    <name type="scientific">Defluviimonas salinarum</name>
    <dbReference type="NCBI Taxonomy" id="2992147"/>
    <lineage>
        <taxon>Bacteria</taxon>
        <taxon>Pseudomonadati</taxon>
        <taxon>Pseudomonadota</taxon>
        <taxon>Alphaproteobacteria</taxon>
        <taxon>Rhodobacterales</taxon>
        <taxon>Paracoccaceae</taxon>
        <taxon>Albidovulum</taxon>
    </lineage>
</organism>
<dbReference type="RefSeq" id="WP_264773271.1">
    <property type="nucleotide sequence ID" value="NZ_JAPDOG010000027.1"/>
</dbReference>
<keyword evidence="3" id="KW-1185">Reference proteome</keyword>
<dbReference type="Proteomes" id="UP001207582">
    <property type="component" value="Unassembled WGS sequence"/>
</dbReference>
<gene>
    <name evidence="2" type="ORF">OM960_20370</name>
</gene>
<keyword evidence="1" id="KW-0732">Signal</keyword>
<feature type="signal peptide" evidence="1">
    <location>
        <begin position="1"/>
        <end position="26"/>
    </location>
</feature>
<name>A0ABT3J878_9RHOB</name>
<proteinExistence type="predicted"/>